<proteinExistence type="predicted"/>
<accession>A0A177DJ02</accession>
<dbReference type="Proteomes" id="UP000077248">
    <property type="component" value="Unassembled WGS sequence"/>
</dbReference>
<name>A0A177DJ02_ALTAL</name>
<dbReference type="VEuPathDB" id="FungiDB:CC77DRAFT_1072840"/>
<dbReference type="GeneID" id="29114762"/>
<evidence type="ECO:0000313" key="3">
    <source>
        <dbReference type="Proteomes" id="UP000077248"/>
    </source>
</evidence>
<reference evidence="2 3" key="1">
    <citation type="submission" date="2016-05" db="EMBL/GenBank/DDBJ databases">
        <title>Comparative analysis of secretome profiles of manganese(II)-oxidizing ascomycete fungi.</title>
        <authorList>
            <consortium name="DOE Joint Genome Institute"/>
            <person name="Zeiner C.A."/>
            <person name="Purvine S.O."/>
            <person name="Zink E.M."/>
            <person name="Wu S."/>
            <person name="Pasa-Tolic L."/>
            <person name="Chaput D.L."/>
            <person name="Haridas S."/>
            <person name="Grigoriev I.V."/>
            <person name="Santelli C.M."/>
            <person name="Hansel C.M."/>
        </authorList>
    </citation>
    <scope>NUCLEOTIDE SEQUENCE [LARGE SCALE GENOMIC DNA]</scope>
    <source>
        <strain evidence="2 3">SRC1lrK2f</strain>
    </source>
</reference>
<dbReference type="AlphaFoldDB" id="A0A177DJ02"/>
<dbReference type="KEGG" id="aalt:CC77DRAFT_1072840"/>
<dbReference type="RefSeq" id="XP_018384240.1">
    <property type="nucleotide sequence ID" value="XM_018529168.1"/>
</dbReference>
<feature type="region of interest" description="Disordered" evidence="1">
    <location>
        <begin position="1"/>
        <end position="45"/>
    </location>
</feature>
<dbReference type="EMBL" id="KV441482">
    <property type="protein sequence ID" value="OAG18819.1"/>
    <property type="molecule type" value="Genomic_DNA"/>
</dbReference>
<evidence type="ECO:0000313" key="2">
    <source>
        <dbReference type="EMBL" id="OAG18819.1"/>
    </source>
</evidence>
<organism evidence="2 3">
    <name type="scientific">Alternaria alternata</name>
    <name type="common">Alternaria rot fungus</name>
    <name type="synonym">Torula alternata</name>
    <dbReference type="NCBI Taxonomy" id="5599"/>
    <lineage>
        <taxon>Eukaryota</taxon>
        <taxon>Fungi</taxon>
        <taxon>Dikarya</taxon>
        <taxon>Ascomycota</taxon>
        <taxon>Pezizomycotina</taxon>
        <taxon>Dothideomycetes</taxon>
        <taxon>Pleosporomycetidae</taxon>
        <taxon>Pleosporales</taxon>
        <taxon>Pleosporineae</taxon>
        <taxon>Pleosporaceae</taxon>
        <taxon>Alternaria</taxon>
        <taxon>Alternaria sect. Alternaria</taxon>
        <taxon>Alternaria alternata complex</taxon>
    </lineage>
</organism>
<protein>
    <submittedName>
        <fullName evidence="2">Uncharacterized protein</fullName>
    </submittedName>
</protein>
<feature type="compositionally biased region" description="Basic residues" evidence="1">
    <location>
        <begin position="19"/>
        <end position="34"/>
    </location>
</feature>
<sequence>MGGECSPLESSGTTSVVHTHTHTHTHTHIRNKLAQRRDSRFSSAANPVSYSSLYHCRVSERPDK</sequence>
<keyword evidence="3" id="KW-1185">Reference proteome</keyword>
<gene>
    <name evidence="2" type="ORF">CC77DRAFT_1072840</name>
</gene>
<evidence type="ECO:0000256" key="1">
    <source>
        <dbReference type="SAM" id="MobiDB-lite"/>
    </source>
</evidence>